<dbReference type="Pfam" id="PF10302">
    <property type="entry name" value="Dsc3_N"/>
    <property type="match status" value="1"/>
</dbReference>
<dbReference type="STRING" id="268505.A0A2A9PIW6"/>
<dbReference type="InterPro" id="IPR029071">
    <property type="entry name" value="Ubiquitin-like_domsf"/>
</dbReference>
<dbReference type="OrthoDB" id="2556122at2759"/>
<dbReference type="Pfam" id="PF13373">
    <property type="entry name" value="Dsc3_C"/>
    <property type="match status" value="1"/>
</dbReference>
<feature type="transmembrane region" description="Helical" evidence="2">
    <location>
        <begin position="224"/>
        <end position="249"/>
    </location>
</feature>
<feature type="region of interest" description="Disordered" evidence="1">
    <location>
        <begin position="127"/>
        <end position="155"/>
    </location>
</feature>
<dbReference type="EMBL" id="LAZP02000109">
    <property type="protein sequence ID" value="PFH60766.1"/>
    <property type="molecule type" value="Genomic_DNA"/>
</dbReference>
<protein>
    <recommendedName>
        <fullName evidence="7">Ubiquitin-like domain-containing protein</fullName>
    </recommendedName>
</protein>
<dbReference type="AlphaFoldDB" id="A0A2A9PIW6"/>
<evidence type="ECO:0000313" key="6">
    <source>
        <dbReference type="Proteomes" id="UP000037136"/>
    </source>
</evidence>
<evidence type="ECO:0000259" key="4">
    <source>
        <dbReference type="Pfam" id="PF13373"/>
    </source>
</evidence>
<evidence type="ECO:0000259" key="3">
    <source>
        <dbReference type="Pfam" id="PF10302"/>
    </source>
</evidence>
<reference evidence="5 6" key="1">
    <citation type="journal article" date="2015" name="BMC Genomics">
        <title>Gene expression during zombie ant biting behavior reflects the complexity underlying fungal parasitic behavioral manipulation.</title>
        <authorList>
            <person name="de Bekker C."/>
            <person name="Ohm R.A."/>
            <person name="Loreto R.G."/>
            <person name="Sebastian A."/>
            <person name="Albert I."/>
            <person name="Merrow M."/>
            <person name="Brachmann A."/>
            <person name="Hughes D.P."/>
        </authorList>
    </citation>
    <scope>NUCLEOTIDE SEQUENCE [LARGE SCALE GENOMIC DNA]</scope>
    <source>
        <strain evidence="5 6">SC16a</strain>
    </source>
</reference>
<keyword evidence="6" id="KW-1185">Reference proteome</keyword>
<accession>A0A2A9PIW6</accession>
<dbReference type="Gene3D" id="3.10.20.90">
    <property type="entry name" value="Phosphatidylinositol 3-kinase Catalytic Subunit, Chain A, domain 1"/>
    <property type="match status" value="1"/>
</dbReference>
<dbReference type="InterPro" id="IPR025390">
    <property type="entry name" value="Dsc3_C"/>
</dbReference>
<evidence type="ECO:0000313" key="5">
    <source>
        <dbReference type="EMBL" id="PFH60766.1"/>
    </source>
</evidence>
<dbReference type="InterPro" id="IPR045226">
    <property type="entry name" value="Dsc3"/>
</dbReference>
<dbReference type="Proteomes" id="UP000037136">
    <property type="component" value="Unassembled WGS sequence"/>
</dbReference>
<keyword evidence="2" id="KW-0472">Membrane</keyword>
<keyword evidence="2" id="KW-1133">Transmembrane helix</keyword>
<feature type="domain" description="DSC E3 ubiquitin ligase complex subunit 3 C-terminal" evidence="4">
    <location>
        <begin position="155"/>
        <end position="277"/>
    </location>
</feature>
<name>A0A2A9PIW6_OPHUN</name>
<dbReference type="GO" id="GO:0005783">
    <property type="term" value="C:endoplasmic reticulum"/>
    <property type="evidence" value="ECO:0007669"/>
    <property type="project" value="TreeGrafter"/>
</dbReference>
<evidence type="ECO:0000256" key="1">
    <source>
        <dbReference type="SAM" id="MobiDB-lite"/>
    </source>
</evidence>
<dbReference type="PANTHER" id="PTHR28049:SF1">
    <property type="entry name" value="DSC E3 UBIQUITIN LIGASE COMPLEX SUBUNIT 3"/>
    <property type="match status" value="1"/>
</dbReference>
<proteinExistence type="predicted"/>
<feature type="region of interest" description="Disordered" evidence="1">
    <location>
        <begin position="68"/>
        <end position="96"/>
    </location>
</feature>
<dbReference type="InterPro" id="IPR019413">
    <property type="entry name" value="Dsc3_ub-like_dom"/>
</dbReference>
<gene>
    <name evidence="5" type="ORF">XA68_10380</name>
</gene>
<feature type="transmembrane region" description="Helical" evidence="2">
    <location>
        <begin position="261"/>
        <end position="280"/>
    </location>
</feature>
<feature type="domain" description="DSC E3 ubiquitin ligase complex subunit 3 ubiquitin-like" evidence="3">
    <location>
        <begin position="12"/>
        <end position="118"/>
    </location>
</feature>
<evidence type="ECO:0008006" key="7">
    <source>
        <dbReference type="Google" id="ProtNLM"/>
    </source>
</evidence>
<reference evidence="5 6" key="2">
    <citation type="journal article" date="2017" name="Sci. Rep.">
        <title>Ant-infecting Ophiocordyceps genomes reveal a high diversity of potential behavioral manipulation genes and a possible major role for enterotoxins.</title>
        <authorList>
            <person name="de Bekker C."/>
            <person name="Ohm R.A."/>
            <person name="Evans H.C."/>
            <person name="Brachmann A."/>
            <person name="Hughes D.P."/>
        </authorList>
    </citation>
    <scope>NUCLEOTIDE SEQUENCE [LARGE SCALE GENOMIC DNA]</scope>
    <source>
        <strain evidence="5 6">SC16a</strain>
    </source>
</reference>
<sequence>MTSPPPASVPLHLTIRFSSSIPDLDLDFASPERTTVVSLKHLLRSRLDSRSRLHLIYQGRILPDSSALSAVLKPPPSSLPLSKQLDDDDDDDNDGLKGKGKAVAALLRIYVICSIGDELSDEDLAAEEAAAANPPSTPDTRLNPGRPPWTRSRPRGFDRYLQAGFTPLEISTLRAQFATIQSNRFLPDSMPSPDTLRNLEDAWIDSNAGQLPSTASALEDDGSIASYIDVLILGLAIGFFFPIGTFSWLLRGNIWSDKWRLFVSLGVILSVAFGVVKGISAQR</sequence>
<keyword evidence="2" id="KW-0812">Transmembrane</keyword>
<dbReference type="PANTHER" id="PTHR28049">
    <property type="entry name" value="TRANSMEMBRANE PROTEIN YOR223W"/>
    <property type="match status" value="1"/>
</dbReference>
<organism evidence="5 6">
    <name type="scientific">Ophiocordyceps unilateralis</name>
    <name type="common">Zombie-ant fungus</name>
    <name type="synonym">Torrubia unilateralis</name>
    <dbReference type="NCBI Taxonomy" id="268505"/>
    <lineage>
        <taxon>Eukaryota</taxon>
        <taxon>Fungi</taxon>
        <taxon>Dikarya</taxon>
        <taxon>Ascomycota</taxon>
        <taxon>Pezizomycotina</taxon>
        <taxon>Sordariomycetes</taxon>
        <taxon>Hypocreomycetidae</taxon>
        <taxon>Hypocreales</taxon>
        <taxon>Ophiocordycipitaceae</taxon>
        <taxon>Ophiocordyceps</taxon>
    </lineage>
</organism>
<comment type="caution">
    <text evidence="5">The sequence shown here is derived from an EMBL/GenBank/DDBJ whole genome shotgun (WGS) entry which is preliminary data.</text>
</comment>
<dbReference type="GO" id="GO:0044695">
    <property type="term" value="C:Dsc E3 ubiquitin ligase complex"/>
    <property type="evidence" value="ECO:0007669"/>
    <property type="project" value="InterPro"/>
</dbReference>
<dbReference type="SUPFAM" id="SSF54236">
    <property type="entry name" value="Ubiquitin-like"/>
    <property type="match status" value="1"/>
</dbReference>
<evidence type="ECO:0000256" key="2">
    <source>
        <dbReference type="SAM" id="Phobius"/>
    </source>
</evidence>